<keyword evidence="2" id="KW-1185">Reference proteome</keyword>
<dbReference type="Proteomes" id="UP000316649">
    <property type="component" value="Unassembled WGS sequence"/>
</dbReference>
<dbReference type="InterPro" id="IPR044894">
    <property type="entry name" value="TubC_N_sf"/>
</dbReference>
<dbReference type="AlphaFoldDB" id="A0A558DRY1"/>
<evidence type="ECO:0000313" key="1">
    <source>
        <dbReference type="EMBL" id="TVO75890.1"/>
    </source>
</evidence>
<comment type="caution">
    <text evidence="1">The sequence shown here is derived from an EMBL/GenBank/DDBJ whole genome shotgun (WGS) entry which is preliminary data.</text>
</comment>
<evidence type="ECO:0000313" key="2">
    <source>
        <dbReference type="Proteomes" id="UP000316649"/>
    </source>
</evidence>
<gene>
    <name evidence="1" type="ORF">FHP88_07780</name>
</gene>
<accession>A0A558DRY1</accession>
<protein>
    <submittedName>
        <fullName evidence="1">Uncharacterized protein</fullName>
    </submittedName>
</protein>
<proteinExistence type="predicted"/>
<organism evidence="1 2">
    <name type="scientific">Sedimenticola selenatireducens</name>
    <dbReference type="NCBI Taxonomy" id="191960"/>
    <lineage>
        <taxon>Bacteria</taxon>
        <taxon>Pseudomonadati</taxon>
        <taxon>Pseudomonadota</taxon>
        <taxon>Gammaproteobacteria</taxon>
        <taxon>Chromatiales</taxon>
        <taxon>Sedimenticolaceae</taxon>
        <taxon>Sedimenticola</taxon>
    </lineage>
</organism>
<sequence length="128" mass="14241">MNAAQTIDHCRSLGLFIRAEGGYLKITGQINALTTDIIAILKSRKPEILALITGATPLPSGLPQIENERHDNLPWSGAYHYTLRDYPGKTFTLIARGSDLNNARKIVGKVHGFKQAAEVWPYDHHNHE</sequence>
<dbReference type="Gene3D" id="1.10.10.1830">
    <property type="entry name" value="Non-ribosomal peptide synthase, adenylation domain"/>
    <property type="match status" value="1"/>
</dbReference>
<reference evidence="1 2" key="1">
    <citation type="submission" date="2019-07" db="EMBL/GenBank/DDBJ databases">
        <title>The pathways for chlorine oxyanion respiration interact through the shared metabolite chlorate.</title>
        <authorList>
            <person name="Barnum T.P."/>
            <person name="Cheng Y."/>
            <person name="Hill K.A."/>
            <person name="Lucas L.N."/>
            <person name="Carlson H.K."/>
            <person name="Coates J.D."/>
        </authorList>
    </citation>
    <scope>NUCLEOTIDE SEQUENCE [LARGE SCALE GENOMIC DNA]</scope>
    <source>
        <strain evidence="1 2">BK-1</strain>
    </source>
</reference>
<name>A0A558DRY1_9GAMM</name>
<dbReference type="RefSeq" id="WP_144358470.1">
    <property type="nucleotide sequence ID" value="NZ_VMNH01000007.1"/>
</dbReference>
<dbReference type="EMBL" id="VMNH01000007">
    <property type="protein sequence ID" value="TVO75890.1"/>
    <property type="molecule type" value="Genomic_DNA"/>
</dbReference>